<accession>A0A679FQH2</accession>
<keyword evidence="1" id="KW-0472">Membrane</keyword>
<evidence type="ECO:0008006" key="4">
    <source>
        <dbReference type="Google" id="ProtNLM"/>
    </source>
</evidence>
<feature type="transmembrane region" description="Helical" evidence="1">
    <location>
        <begin position="185"/>
        <end position="204"/>
    </location>
</feature>
<name>A0A679FQH2_9BACL</name>
<feature type="transmembrane region" description="Helical" evidence="1">
    <location>
        <begin position="134"/>
        <end position="157"/>
    </location>
</feature>
<feature type="transmembrane region" description="Helical" evidence="1">
    <location>
        <begin position="47"/>
        <end position="66"/>
    </location>
</feature>
<proteinExistence type="predicted"/>
<keyword evidence="1" id="KW-1133">Transmembrane helix</keyword>
<reference evidence="3" key="1">
    <citation type="journal article" date="2020" name="Microbiol. Resour. Announc.">
        <title>Complete Genome Sequence of Geobacillus sp. Strain E55-1, Isolated from Mine Geyser in Japan.</title>
        <authorList>
            <person name="Miyazaki K."/>
            <person name="Hase E."/>
            <person name="Tokito N."/>
        </authorList>
    </citation>
    <scope>NUCLEOTIDE SEQUENCE [LARGE SCALE GENOMIC DNA]</scope>
    <source>
        <strain evidence="3">E55-1</strain>
    </source>
</reference>
<feature type="transmembrane region" description="Helical" evidence="1">
    <location>
        <begin position="216"/>
        <end position="234"/>
    </location>
</feature>
<keyword evidence="1" id="KW-0812">Transmembrane</keyword>
<evidence type="ECO:0000313" key="2">
    <source>
        <dbReference type="EMBL" id="BBW98798.1"/>
    </source>
</evidence>
<evidence type="ECO:0000313" key="3">
    <source>
        <dbReference type="Proteomes" id="UP000501421"/>
    </source>
</evidence>
<gene>
    <name evidence="2" type="ORF">GsuE55_36310</name>
</gene>
<feature type="transmembrane region" description="Helical" evidence="1">
    <location>
        <begin position="86"/>
        <end position="113"/>
    </location>
</feature>
<sequence length="235" mass="26955">MYTIMFTKVNGVIEEMESEFSNVRQKIQATVSNVFLLMEKRDVKLVIIYRWVLFSLVTGGLTFLVSNKVGFLNDFNKLLPVHDQSIKLFITIISSIVSLFIPVVVISLFALLLKVINVVFISIYNYKISLKQAFIISTFSYTFLFLSQLCRLIVSLIKGKFISKSVLSLSFYMPSLEKSHFPLNLFGNIDIFSIIFVFSLAKGLQSYTESKLKKSTIIMFSLYIIYMIIQSLVLH</sequence>
<dbReference type="AlphaFoldDB" id="A0A679FQH2"/>
<evidence type="ECO:0000256" key="1">
    <source>
        <dbReference type="SAM" id="Phobius"/>
    </source>
</evidence>
<keyword evidence="3" id="KW-1185">Reference proteome</keyword>
<protein>
    <recommendedName>
        <fullName evidence="4">Yip1 domain-containing protein</fullName>
    </recommendedName>
</protein>
<organism evidence="2 3">
    <name type="scientific">Geobacillus subterraneus</name>
    <dbReference type="NCBI Taxonomy" id="129338"/>
    <lineage>
        <taxon>Bacteria</taxon>
        <taxon>Bacillati</taxon>
        <taxon>Bacillota</taxon>
        <taxon>Bacilli</taxon>
        <taxon>Bacillales</taxon>
        <taxon>Anoxybacillaceae</taxon>
        <taxon>Geobacillus</taxon>
    </lineage>
</organism>
<dbReference type="Proteomes" id="UP000501421">
    <property type="component" value="Chromosome"/>
</dbReference>
<dbReference type="EMBL" id="AP022557">
    <property type="protein sequence ID" value="BBW98798.1"/>
    <property type="molecule type" value="Genomic_DNA"/>
</dbReference>